<comment type="caution">
    <text evidence="1">The sequence shown here is derived from an EMBL/GenBank/DDBJ whole genome shotgun (WGS) entry which is preliminary data.</text>
</comment>
<reference evidence="1 2" key="1">
    <citation type="submission" date="2016-02" db="EMBL/GenBank/DDBJ databases">
        <title>Genome analysis of coral dinoflagellate symbionts highlights evolutionary adaptations to a symbiotic lifestyle.</title>
        <authorList>
            <person name="Aranda M."/>
            <person name="Li Y."/>
            <person name="Liew Y.J."/>
            <person name="Baumgarten S."/>
            <person name="Simakov O."/>
            <person name="Wilson M."/>
            <person name="Piel J."/>
            <person name="Ashoor H."/>
            <person name="Bougouffa S."/>
            <person name="Bajic V.B."/>
            <person name="Ryu T."/>
            <person name="Ravasi T."/>
            <person name="Bayer T."/>
            <person name="Micklem G."/>
            <person name="Kim H."/>
            <person name="Bhak J."/>
            <person name="Lajeunesse T.C."/>
            <person name="Voolstra C.R."/>
        </authorList>
    </citation>
    <scope>NUCLEOTIDE SEQUENCE [LARGE SCALE GENOMIC DNA]</scope>
    <source>
        <strain evidence="1 2">CCMP2467</strain>
    </source>
</reference>
<proteinExistence type="predicted"/>
<dbReference type="EMBL" id="LSRX01000045">
    <property type="protein sequence ID" value="OLQ12286.1"/>
    <property type="molecule type" value="Genomic_DNA"/>
</dbReference>
<gene>
    <name evidence="1" type="ORF">AK812_SmicGene3801</name>
</gene>
<dbReference type="AlphaFoldDB" id="A0A1Q9EXV9"/>
<sequence length="73" mass="8241">MPKALEPLRKSLFTLRISRLYKSSLGPGLLRSNNIKNLRKEKKDLEASVEDAAEMLQADQGLSEKYQEEFCGG</sequence>
<accession>A0A1Q9EXV9</accession>
<organism evidence="1 2">
    <name type="scientific">Symbiodinium microadriaticum</name>
    <name type="common">Dinoflagellate</name>
    <name type="synonym">Zooxanthella microadriatica</name>
    <dbReference type="NCBI Taxonomy" id="2951"/>
    <lineage>
        <taxon>Eukaryota</taxon>
        <taxon>Sar</taxon>
        <taxon>Alveolata</taxon>
        <taxon>Dinophyceae</taxon>
        <taxon>Suessiales</taxon>
        <taxon>Symbiodiniaceae</taxon>
        <taxon>Symbiodinium</taxon>
    </lineage>
</organism>
<protein>
    <submittedName>
        <fullName evidence="1">Uncharacterized protein</fullName>
    </submittedName>
</protein>
<name>A0A1Q9EXV9_SYMMI</name>
<evidence type="ECO:0000313" key="1">
    <source>
        <dbReference type="EMBL" id="OLQ12286.1"/>
    </source>
</evidence>
<evidence type="ECO:0000313" key="2">
    <source>
        <dbReference type="Proteomes" id="UP000186817"/>
    </source>
</evidence>
<keyword evidence="2" id="KW-1185">Reference proteome</keyword>
<dbReference type="Proteomes" id="UP000186817">
    <property type="component" value="Unassembled WGS sequence"/>
</dbReference>